<feature type="region of interest" description="Disordered" evidence="22">
    <location>
        <begin position="516"/>
        <end position="888"/>
    </location>
</feature>
<comment type="function">
    <text evidence="20">This enzyme catalyzes the hydrolysis of the N-terminal peptide bond of an N-acetylated peptide to generate an N-acetylated amino acid and a peptide with a free N-terminus. It preferentially cleaves off Ac-Ala, Ac-Met and Ac-Ser. Also, involved in the degradation of oxidized and glycated proteins.</text>
</comment>
<feature type="compositionally biased region" description="Low complexity" evidence="22">
    <location>
        <begin position="197"/>
        <end position="215"/>
    </location>
</feature>
<evidence type="ECO:0000256" key="11">
    <source>
        <dbReference type="ARBA" id="ARBA00022771"/>
    </source>
</evidence>
<keyword evidence="8" id="KW-0597">Phosphoprotein</keyword>
<dbReference type="PANTHER" id="PTHR14113:SF1">
    <property type="entry name" value="PROTEIN BASSOON"/>
    <property type="match status" value="1"/>
</dbReference>
<evidence type="ECO:0000256" key="6">
    <source>
        <dbReference type="ARBA" id="ARBA00018421"/>
    </source>
</evidence>
<evidence type="ECO:0000256" key="14">
    <source>
        <dbReference type="ARBA" id="ARBA00022990"/>
    </source>
</evidence>
<feature type="compositionally biased region" description="Polar residues" evidence="22">
    <location>
        <begin position="1178"/>
        <end position="1191"/>
    </location>
</feature>
<evidence type="ECO:0000256" key="4">
    <source>
        <dbReference type="ARBA" id="ARBA00011881"/>
    </source>
</evidence>
<feature type="region of interest" description="Disordered" evidence="22">
    <location>
        <begin position="2804"/>
        <end position="2825"/>
    </location>
</feature>
<feature type="compositionally biased region" description="Pro residues" evidence="22">
    <location>
        <begin position="1471"/>
        <end position="1488"/>
    </location>
</feature>
<feature type="compositionally biased region" description="Basic and acidic residues" evidence="22">
    <location>
        <begin position="3617"/>
        <end position="3641"/>
    </location>
</feature>
<comment type="caution">
    <text evidence="26">The sequence shown here is derived from an EMBL/GenBank/DDBJ whole genome shotgun (WGS) entry which is preliminary data.</text>
</comment>
<feature type="compositionally biased region" description="Polar residues" evidence="22">
    <location>
        <begin position="91"/>
        <end position="118"/>
    </location>
</feature>
<evidence type="ECO:0000256" key="16">
    <source>
        <dbReference type="ARBA" id="ARBA00023273"/>
    </source>
</evidence>
<feature type="region of interest" description="Disordered" evidence="22">
    <location>
        <begin position="1264"/>
        <end position="1297"/>
    </location>
</feature>
<dbReference type="CDD" id="cd15772">
    <property type="entry name" value="FYVE2_BSN_PCLO"/>
    <property type="match status" value="1"/>
</dbReference>
<proteinExistence type="inferred from homology"/>
<evidence type="ECO:0000256" key="10">
    <source>
        <dbReference type="ARBA" id="ARBA00022737"/>
    </source>
</evidence>
<evidence type="ECO:0000256" key="19">
    <source>
        <dbReference type="ARBA" id="ARBA00034101"/>
    </source>
</evidence>
<comment type="subcellular location">
    <subcellularLocation>
        <location evidence="2">Cytoplasm</location>
    </subcellularLocation>
    <subcellularLocation>
        <location evidence="19">Presynaptic active zone</location>
    </subcellularLocation>
</comment>
<dbReference type="InterPro" id="IPR029058">
    <property type="entry name" value="AB_hydrolase_fold"/>
</dbReference>
<comment type="catalytic activity">
    <reaction evidence="1">
        <text>Cleavage of an N-acetyl or N-formyl amino acid from the N-terminus of a polypeptide.</text>
        <dbReference type="EC" id="3.4.19.1"/>
    </reaction>
</comment>
<evidence type="ECO:0000256" key="13">
    <source>
        <dbReference type="ARBA" id="ARBA00022833"/>
    </source>
</evidence>
<feature type="compositionally biased region" description="Basic and acidic residues" evidence="22">
    <location>
        <begin position="3414"/>
        <end position="3437"/>
    </location>
</feature>
<keyword evidence="13" id="KW-0862">Zinc</keyword>
<feature type="compositionally biased region" description="Basic and acidic residues" evidence="22">
    <location>
        <begin position="3542"/>
        <end position="3552"/>
    </location>
</feature>
<keyword evidence="9" id="KW-0479">Metal-binding</keyword>
<feature type="compositionally biased region" description="Pro residues" evidence="22">
    <location>
        <begin position="358"/>
        <end position="370"/>
    </location>
</feature>
<feature type="compositionally biased region" description="Polar residues" evidence="22">
    <location>
        <begin position="2492"/>
        <end position="2502"/>
    </location>
</feature>
<keyword evidence="15" id="KW-0770">Synapse</keyword>
<keyword evidence="16" id="KW-0966">Cell projection</keyword>
<comment type="similarity">
    <text evidence="3">Belongs to the peptidase S9C family.</text>
</comment>
<evidence type="ECO:0000259" key="23">
    <source>
        <dbReference type="Pfam" id="PF00326"/>
    </source>
</evidence>
<feature type="compositionally biased region" description="Polar residues" evidence="22">
    <location>
        <begin position="701"/>
        <end position="716"/>
    </location>
</feature>
<evidence type="ECO:0000256" key="15">
    <source>
        <dbReference type="ARBA" id="ARBA00023018"/>
    </source>
</evidence>
<feature type="compositionally biased region" description="Basic and acidic residues" evidence="22">
    <location>
        <begin position="3322"/>
        <end position="3341"/>
    </location>
</feature>
<feature type="domain" description="Peptidase S9 prolyl oligopeptidase catalytic" evidence="23">
    <location>
        <begin position="4346"/>
        <end position="4554"/>
    </location>
</feature>
<dbReference type="GO" id="GO:0008242">
    <property type="term" value="F:omega peptidase activity"/>
    <property type="evidence" value="ECO:0007669"/>
    <property type="project" value="UniProtKB-EC"/>
</dbReference>
<evidence type="ECO:0000256" key="9">
    <source>
        <dbReference type="ARBA" id="ARBA00022723"/>
    </source>
</evidence>
<feature type="compositionally biased region" description="Low complexity" evidence="22">
    <location>
        <begin position="1284"/>
        <end position="1294"/>
    </location>
</feature>
<dbReference type="GO" id="GO:0006508">
    <property type="term" value="P:proteolysis"/>
    <property type="evidence" value="ECO:0007669"/>
    <property type="project" value="InterPro"/>
</dbReference>
<feature type="compositionally biased region" description="Low complexity" evidence="22">
    <location>
        <begin position="1125"/>
        <end position="1142"/>
    </location>
</feature>
<reference evidence="26" key="1">
    <citation type="submission" date="2020-03" db="EMBL/GenBank/DDBJ databases">
        <title>Studies in the Genomics of Life Span.</title>
        <authorList>
            <person name="Glass D."/>
        </authorList>
    </citation>
    <scope>NUCLEOTIDE SEQUENCE</scope>
    <source>
        <strain evidence="26">SUZIE</strain>
        <tissue evidence="26">Muscle</tissue>
    </source>
</reference>
<feature type="region of interest" description="Disordered" evidence="22">
    <location>
        <begin position="1537"/>
        <end position="1580"/>
    </location>
</feature>
<feature type="compositionally biased region" description="Polar residues" evidence="22">
    <location>
        <begin position="1380"/>
        <end position="1395"/>
    </location>
</feature>
<dbReference type="Pfam" id="PF19283">
    <property type="entry name" value="APEH_N"/>
    <property type="match status" value="1"/>
</dbReference>
<feature type="compositionally biased region" description="Low complexity" evidence="22">
    <location>
        <begin position="946"/>
        <end position="963"/>
    </location>
</feature>
<dbReference type="FunFam" id="3.40.50.1820:FF:000043">
    <property type="entry name" value="acylamino-acid-releasing enzyme"/>
    <property type="match status" value="1"/>
</dbReference>
<evidence type="ECO:0000256" key="2">
    <source>
        <dbReference type="ARBA" id="ARBA00004496"/>
    </source>
</evidence>
<dbReference type="Gene3D" id="3.30.40.10">
    <property type="entry name" value="Zinc/RING finger domain, C3HC4 (zinc finger)"/>
    <property type="match status" value="2"/>
</dbReference>
<dbReference type="GO" id="GO:1904071">
    <property type="term" value="P:presynaptic active zone assembly"/>
    <property type="evidence" value="ECO:0007669"/>
    <property type="project" value="TreeGrafter"/>
</dbReference>
<feature type="region of interest" description="Disordered" evidence="22">
    <location>
        <begin position="3200"/>
        <end position="3360"/>
    </location>
</feature>
<dbReference type="GO" id="GO:0098978">
    <property type="term" value="C:glutamatergic synapse"/>
    <property type="evidence" value="ECO:0007669"/>
    <property type="project" value="TreeGrafter"/>
</dbReference>
<dbReference type="InterPro" id="IPR001375">
    <property type="entry name" value="Peptidase_S9_cat"/>
</dbReference>
<evidence type="ECO:0000256" key="20">
    <source>
        <dbReference type="ARBA" id="ARBA00045885"/>
    </source>
</evidence>
<feature type="coiled-coil region" evidence="21">
    <location>
        <begin position="2900"/>
        <end position="2937"/>
    </location>
</feature>
<feature type="compositionally biased region" description="Polar residues" evidence="22">
    <location>
        <begin position="632"/>
        <end position="641"/>
    </location>
</feature>
<keyword evidence="10" id="KW-0677">Repeat</keyword>
<keyword evidence="21" id="KW-0175">Coiled coil</keyword>
<evidence type="ECO:0000256" key="17">
    <source>
        <dbReference type="ARBA" id="ARBA00032284"/>
    </source>
</evidence>
<dbReference type="EMBL" id="JAATJV010295600">
    <property type="protein sequence ID" value="MBZ3877335.1"/>
    <property type="molecule type" value="Genomic_DNA"/>
</dbReference>
<sequence length="4555" mass="490936">MDIPTSTPCTLVAHYQGVFISMEKGLQEAVVAMAHNLGAPSVSRRLDPKEPLGSQRAASPTPKQASATTPGHESLQETKAQEADGPRRTLQVDSRTQRSGRSPSVSPDRGSTPTSPYSVPQIAPLPSSTLCPICKTSDLTSTPSQPNFNTCTQCHNKVCNQCGFNPNPHLTQVKEWLCLNCQMQRALGMDMTTAPRSKSQQQLHSPSLSPAHSPAKQPLGKPEQEKSRVPGGPQPGPRQVETARATSVPGLAQAASPSEVGRVSPQPPLPTKPSTAEPRPSAGEASAKSATTVPSGLGAGEQTQEGLTGKLFGLGASLLTQASTLMSVQPEADPQSQPSPSKGPPKIVFSDASKEAGPRPPGSGPGPGPTPGAKTEPGARTGPGSGPGALAKTGGTTSPKHGRAEHQAAPKAAAKPKTMPKEKATCPLCQAELNVGSKGPANYNTCTTCKLQVCNLCGFNPTPHLVEKTEWLCLNCQTKRLMEGSLGEQTPLPLHTSQQPPAGAPHRVAVAVPLKQKGPQGLGQPSGPLPAKASPPPTKASPLPIKVSPQAKPLKASEPSKPPSSAQEKKTGVPAKTEPVLKPPPETTQTPGTPKLKSGVKRTEPATSVIKAVPEAPKGGEAEEPVGKPYSQDLSRSPQSLSDTGYSSDGISSSQSEITGVVQQEVEQLDSAGVTGPRPPSPSELQKVGSSVRLLLEAQAVTPSSEQSKPPCSSTAEEQKRRPHSLSIMPEAFDSDEELEDILEEEEDSLEWGHQREQQDAAESSDDFGSQLRHDYVEDSSEGGLSPLPPQPPTRAAELTDEEFMRRQILEMSAEEDNLEEDDTTISGHGLAKHGTQKVGTRPRPEPSQEPVALPKRRLPHNATTGYEELLPEGGPAEATDGSGALQGGLRRFKTIELNSTGSYSHELDLGQGPDPSLDREPELEMESLTGSPEDRSRGEHSSTLPASTPSYTSGTSPTSLSSLEEDSDSSPSRRQRLEEAKQQRKARHRSHGPLLPTIEDSSEEEELREEEELLREQEKMREVEQQRIRSTARKTRRDKEELRAQRRRERSKTPPSNLSPIEDASPTEELRQAAEMEELHRSSCSEYSPSPSLDSEAEALDGGPTRLYKSGSEYNLPTFMSLYSPTETPSGSSTTPSSGRPLKSAEEAYEEMMRKAELLQRQQGQVAGTRGPHGGPSQPTGPLDQSSLEYQDTPDHDYGRATQPATEGMTTSLGAAVYEEILQTSQSIVCMRQASSRDLAFTEDKKKEKQFLNAESAYMDPMKQNGGPLTPGTSPTQLAAPVSFSTSTSSDSSGGRVIPDVCVTQHFAKEPQEPLKMHSSAASPSLASEVGMSFSQGHGTPATTAMAPCPASLPRVYMTPTSPASSERSPSPSSTVHSYGQSPTTANYGSQTEELPQAPSGPAAGGWTAREKPLSGNDIEAGTPQPSRIYSYFAGSSPPLSPSSPSESPTFFPGKLGSRATAEFSTQTPSPTPAPDMPRSPGAPTPTPMVAQGTQTPHRPSTPRMVWQQTSQEAPFMVITLASDASSETRMVHASASTSPLCSPTDTQPTAHSYSQTTPPSVSQLPPEPPGFPRAPSAGADGPLALYGWSALPAENISLCRISSVPGTSRVEPGPRPPGSAVVDLRTAVKPTPIILTDQGMDLTSLAVEARKYGLALDPISGRQSTTVQPLVINLNAQEQTHAFLGTATTVSITMASSVLMAQQKQPVVYGDPFQSRLDFGQGSGSPVCLAQVKQVEQAVQTAPYRGGPRGRPREAKFARYNLPNQVAPLARRDILITQMGTAQSVSLKPGPVTEPGAESHRATPAELRSHALPGARKPHTVVVQMGEGTAGTVTTLLPEDSAGALDLTGMRPESQLACCDMVYKFPFGSSCTGTFHSAPSAPEKSVADAAPPGQRSSPFYSPRDPEAPEPPTYRIQGVVGPGPHEEQKPYPQSLPGRLYSSMSDTNLAEAGLNYHAHRLGQLFQGPGRDSAMDLSSLKHSYSLGFADGRYIGQGLQYGSFTDLRHPTDLLTHPLPMRRYSSVSNIYSDHRYGPRGDTVGFQEASLAQYSATTAREISRMCAALNSMDQYGGRHGSGGSGPDLVQYQPQHGPGLSAPQGLAPLRPGLLGNPTFPEGHLSPGNLAQYGPTAGQGTAVRQLMPSTATVRAADGMIYSTINTPIAATLPITTQPASVLRPMVRGGMYRPYASGGVTAVPLTSLTRVPMIAPRVPLGPTGLYRYPAPSRFPIASSVPPAEGPVYLGKPATKAPGVGGPPRPELPAGAVREEPLSTAAPTAVKESAVAPASAPPPGQKPPGDTAAVGSSGVLSRTGLEKEEASQEERQRKQQEQLLQLERERVELEKLRQLRLQEELERERVELQRHREEEQLLVQRELQELQTIKHHVLQQQQEERQAQFALQREQLAQQRLQLEQIQQLQQQLQQQLEEQKQRQKTPFPATCEAPTRGPPAGATELAQNGQYWPPLTHTAFIAVAGPEGPGQPREPVLHRGLPSSASDMSLQTEEQWEAGRSGIKKRHSMPRLRDICEPESGPEPCVVRRIADSSVQTDDEDGESRYLLNRRRRTRRSADCSVQTDDEDNTEWEQPVRRRKSRLSRHSDSGSDSKHDATASSSTAATTARAMSSVGIQTISDCSVQTEPDQLPRVSPAIHITAATDPKVEIIRYISAPEKTGRGESLACQTEPDGQAQSVPGPQLVGPTAISPYLPGIQIVTPGSLGRFEKKKPDPLEIGYQAHLPTESLSQLVSRQPPKSPQVLYSPVSPLSPHRLLDTAFVSSERLNKAHVSPQKHFTADSTLRQQTLPRPMKTLQRSLSDPKPLSPTAEESSKERFSLYQHQGGLGSQVSALPPNGLVRKVKRTLPSPPPEEAHLPLAGQAPPQLYAANLLQRGLTGPTTVPATKASLLRELDRDLRLVEHESTKLRKKQAELDEEEKEIDAKLKYLELGITQRKESLAKDRSGRDYPPLRGLGEHRDYLSDSELNQLRLQGCTTPAGQYVDFPATAAVPATPSGPTAFQQPRFPPPAPQYTAGSSGQTQNGFPAHQAPIYPVPSTYPAPAFPTSTSYPAEPGLPNQQAFRPTSHYAAQTPMPTTQSTLFSIPADSRAPLQKPRQTSLADLEQKVPTNYEVIASPVVTMSSVPTETSYSGPAVSSSYEQGKVTELPRTSDRSSVSQSPAPTYPPDSHYTNLEQNVPRNYVMIDDISELTKDSTPTVPDSQRLEPLGPGSSGRPGKEPGEPGILEGPTLPCCYARGEEESEEDSYDPRGKVGHHRSMENNGRPASTHYYSDSDYRHGARAEKYGPGPMGPKHPSKSLAPAAIPSKRSKHRKQGMEQKISKFSPIEEAKDVESDLASYPPSAVSSSLASRGRKFQDEITYGLKKNVYEQQRYYGVSSRDTAEEDDRMYGGSSRSRVASAYSGEKLSSHDFSGRGKGYEREREAVERLQKVGPKPSSLSMVHSRARPPMRSQASEEESPISPLGRPRPPGGTLPPGDTCPQFCSSHSMPDVQEHVKDGPRAHAYKREEGYILDDSHCVVSDSEAYHLGQEETDWFDKPRDARSDRFRHHGGHAVSSSSQKRGSARHSYHDYDEPPEEGLWPHDEGGPGRHASAKEHRHHSEHGRHSGRHAGEEQGRRPAKPHVRDMGRHEARPHPQPSPAPAMPKKGQPGYPSSAEYSQPSRAPSAYHHASDSKKGSRQAHSGPAAQQPKPESQAQPQQGRQAAPGPQQSQPPPSRQTPSGAASRQPQTQQQQCLGQQPPQQAPLQTRLQQQSQPTTRGQASAASQPAGKPQSSSITAPGPQPAGLPRAEQTNGSKVTAKAPQPGRAPQAQPTPGPGPTGMKTGARPGGTPGTSAGQPGTDGESVLSKILPGGAAEQAGKLTEEWTQRDLERMENIRFCRQYLVFHDGDSVVFAGPAGNSVETRGELLSRESPSGTMKAVLRKTGGMGPGEEKQFLEVWEKNRKLKSFNLSALEKHGSVYEDDCFGCLSWSHSETHLLYVAEKKRPKAESFFQTKALDMNAGEDEMSMPKKPDQAIKGDQFVFYEDWGETMVSKSIPVLCVLDVESGNISVLEGVPENVSPGQAFWAPGDTGVVFVGWWHEPFRLGIRFCTNRRSALYYVDLIGGKCELLSDDSLAISSPRLSPDQCRIVYLQYPSLVPHHQCSQLCLYDWYTKVTSVVVDVVPRQLGDSFSGIYCSLLPLGCWSADSQRVIFDSAQRSRQDLFAVDTQMGSVTSLTAGGSGGSWKLLTIDRDLMVAQFSTPNLPPSLKVGFLPPAGKEQSVLWVSLEEAEPIPDIHWGIRVLHPPPEQENVQYAGLDFEAILLQPSNPPDKTQVPMVVMPHGGPHSSFVTAWMLFPAMLCKMGFAVLLVNYRGSTGFGQDSILSLPGNVGHQDVKDVQFAVEQVLQEEHFDAGRVALMGGSHGGFLSCHLIGQYPETYGACVTRNPVINIASMMGSTDIPDWCVVEAGFPYSSDCLPDLSVWAEMLDKSPIKYIPQVKTPLLLMLGQEDRRVPFKQGMEYYRALKARNVPVRLLLYPKSTHALSEVEVESDSFMNAVLWLHTHLGS</sequence>
<feature type="region of interest" description="Disordered" evidence="22">
    <location>
        <begin position="41"/>
        <end position="122"/>
    </location>
</feature>
<feature type="compositionally biased region" description="Acidic residues" evidence="22">
    <location>
        <begin position="733"/>
        <end position="750"/>
    </location>
</feature>
<feature type="compositionally biased region" description="Basic and acidic residues" evidence="22">
    <location>
        <begin position="3499"/>
        <end position="3510"/>
    </location>
</feature>
<feature type="region of interest" description="Disordered" evidence="22">
    <location>
        <begin position="3378"/>
        <end position="3510"/>
    </location>
</feature>
<protein>
    <recommendedName>
        <fullName evidence="6">Acylamino-acid-releasing enzyme</fullName>
        <ecNumber evidence="5">3.4.19.1</ecNumber>
    </recommendedName>
    <alternativeName>
        <fullName evidence="18">Acyl-peptide hydrolase</fullName>
    </alternativeName>
    <alternativeName>
        <fullName evidence="17">Acylaminoacyl-peptidase</fullName>
    </alternativeName>
</protein>
<dbReference type="InterPro" id="IPR011011">
    <property type="entry name" value="Znf_FYVE_PHD"/>
</dbReference>
<dbReference type="InterPro" id="IPR013083">
    <property type="entry name" value="Znf_RING/FYVE/PHD"/>
</dbReference>
<comment type="subunit">
    <text evidence="4">Homotetramer.</text>
</comment>
<feature type="compositionally biased region" description="Polar residues" evidence="22">
    <location>
        <begin position="3766"/>
        <end position="3785"/>
    </location>
</feature>
<dbReference type="Pfam" id="PF05715">
    <property type="entry name" value="zf-piccolo"/>
    <property type="match status" value="2"/>
</dbReference>
<dbReference type="InterPro" id="IPR011042">
    <property type="entry name" value="6-blade_b-propeller_TolB-like"/>
</dbReference>
<feature type="domain" description="Zinc finger piccolo-type" evidence="24">
    <location>
        <begin position="425"/>
        <end position="482"/>
    </location>
</feature>
<feature type="region of interest" description="Disordered" evidence="22">
    <location>
        <begin position="1877"/>
        <end position="1941"/>
    </location>
</feature>
<feature type="compositionally biased region" description="Polar residues" evidence="22">
    <location>
        <begin position="3132"/>
        <end position="3149"/>
    </location>
</feature>
<feature type="compositionally biased region" description="Low complexity" evidence="22">
    <location>
        <begin position="642"/>
        <end position="659"/>
    </location>
</feature>
<dbReference type="GO" id="GO:0098982">
    <property type="term" value="C:GABA-ergic synapse"/>
    <property type="evidence" value="ECO:0007669"/>
    <property type="project" value="TreeGrafter"/>
</dbReference>
<dbReference type="InterPro" id="IPR008899">
    <property type="entry name" value="Znf_piccolo"/>
</dbReference>
<dbReference type="Gene3D" id="2.120.10.30">
    <property type="entry name" value="TolB, C-terminal domain"/>
    <property type="match status" value="1"/>
</dbReference>
<feature type="compositionally biased region" description="Polar residues" evidence="22">
    <location>
        <begin position="1537"/>
        <end position="1559"/>
    </location>
</feature>
<gene>
    <name evidence="26" type="ORF">SUZIE_142425</name>
</gene>
<dbReference type="InterPro" id="IPR002471">
    <property type="entry name" value="Pept_S9_AS"/>
</dbReference>
<feature type="compositionally biased region" description="Low complexity" evidence="22">
    <location>
        <begin position="3807"/>
        <end position="3818"/>
    </location>
</feature>
<feature type="region of interest" description="Disordered" evidence="22">
    <location>
        <begin position="2241"/>
        <end position="2305"/>
    </location>
</feature>
<name>A0AA41SY00_SCICA</name>
<evidence type="ECO:0000256" key="18">
    <source>
        <dbReference type="ARBA" id="ARBA00032596"/>
    </source>
</evidence>
<dbReference type="EC" id="3.4.19.1" evidence="5"/>
<dbReference type="InterPro" id="IPR045550">
    <property type="entry name" value="AARE_N"/>
</dbReference>
<feature type="compositionally biased region" description="Basic and acidic residues" evidence="22">
    <location>
        <begin position="1144"/>
        <end position="1159"/>
    </location>
</feature>
<feature type="compositionally biased region" description="Polar residues" evidence="22">
    <location>
        <begin position="3268"/>
        <end position="3279"/>
    </location>
</feature>
<feature type="domain" description="Zinc finger piccolo-type" evidence="24">
    <location>
        <begin position="130"/>
        <end position="187"/>
    </location>
</feature>
<keyword evidence="27" id="KW-1185">Reference proteome</keyword>
<dbReference type="PANTHER" id="PTHR14113">
    <property type="entry name" value="PICCOLO/BASSOON"/>
    <property type="match status" value="1"/>
</dbReference>
<evidence type="ECO:0000256" key="7">
    <source>
        <dbReference type="ARBA" id="ARBA00022490"/>
    </source>
</evidence>
<dbReference type="GO" id="GO:0048788">
    <property type="term" value="C:cytoskeleton of presynaptic active zone"/>
    <property type="evidence" value="ECO:0007669"/>
    <property type="project" value="TreeGrafter"/>
</dbReference>
<feature type="compositionally biased region" description="Basic residues" evidence="22">
    <location>
        <begin position="3603"/>
        <end position="3616"/>
    </location>
</feature>
<dbReference type="InterPro" id="IPR052098">
    <property type="entry name" value="Presynaptic_Scaffold_Bsn/Pclo"/>
</dbReference>
<dbReference type="CDD" id="cd15773">
    <property type="entry name" value="FYVE1_BSN"/>
    <property type="match status" value="1"/>
</dbReference>
<feature type="compositionally biased region" description="Basic and acidic residues" evidence="22">
    <location>
        <begin position="3280"/>
        <end position="3292"/>
    </location>
</feature>
<evidence type="ECO:0000256" key="21">
    <source>
        <dbReference type="SAM" id="Coils"/>
    </source>
</evidence>
<dbReference type="GO" id="GO:0030424">
    <property type="term" value="C:axon"/>
    <property type="evidence" value="ECO:0007669"/>
    <property type="project" value="TreeGrafter"/>
</dbReference>
<feature type="region of interest" description="Disordered" evidence="22">
    <location>
        <begin position="1355"/>
        <end position="1504"/>
    </location>
</feature>
<evidence type="ECO:0000256" key="1">
    <source>
        <dbReference type="ARBA" id="ARBA00000721"/>
    </source>
</evidence>
<feature type="compositionally biased region" description="Low complexity" evidence="22">
    <location>
        <begin position="516"/>
        <end position="532"/>
    </location>
</feature>
<keyword evidence="11" id="KW-0863">Zinc-finger</keyword>
<keyword evidence="12" id="KW-0378">Hydrolase</keyword>
<feature type="region of interest" description="Disordered" evidence="22">
    <location>
        <begin position="2073"/>
        <end position="2127"/>
    </location>
</feature>
<evidence type="ECO:0000313" key="27">
    <source>
        <dbReference type="Proteomes" id="UP001166674"/>
    </source>
</evidence>
<feature type="region of interest" description="Disordered" evidence="22">
    <location>
        <begin position="191"/>
        <end position="304"/>
    </location>
</feature>
<evidence type="ECO:0000259" key="25">
    <source>
        <dbReference type="Pfam" id="PF19283"/>
    </source>
</evidence>
<dbReference type="GO" id="GO:0035418">
    <property type="term" value="P:protein localization to synapse"/>
    <property type="evidence" value="ECO:0007669"/>
    <property type="project" value="TreeGrafter"/>
</dbReference>
<feature type="domain" description="Acylamino-acid-releasing enzyme N-terminal" evidence="25">
    <location>
        <begin position="3874"/>
        <end position="4281"/>
    </location>
</feature>
<feature type="compositionally biased region" description="Basic and acidic residues" evidence="22">
    <location>
        <begin position="1069"/>
        <end position="1084"/>
    </location>
</feature>
<feature type="coiled-coil region" evidence="21">
    <location>
        <begin position="2317"/>
        <end position="2373"/>
    </location>
</feature>
<feature type="region of interest" description="Disordered" evidence="22">
    <location>
        <begin position="325"/>
        <end position="420"/>
    </location>
</feature>
<dbReference type="Gene3D" id="3.40.50.1820">
    <property type="entry name" value="alpha/beta hydrolase"/>
    <property type="match status" value="1"/>
</dbReference>
<evidence type="ECO:0000256" key="12">
    <source>
        <dbReference type="ARBA" id="ARBA00022801"/>
    </source>
</evidence>
<evidence type="ECO:0000256" key="8">
    <source>
        <dbReference type="ARBA" id="ARBA00022553"/>
    </source>
</evidence>
<dbReference type="FunFam" id="2.120.10.30:FF:000047">
    <property type="entry name" value="Acylamino-acid-releasing enzyme"/>
    <property type="match status" value="1"/>
</dbReference>
<dbReference type="Proteomes" id="UP001166674">
    <property type="component" value="Unassembled WGS sequence"/>
</dbReference>
<feature type="compositionally biased region" description="Low complexity" evidence="22">
    <location>
        <begin position="3734"/>
        <end position="3765"/>
    </location>
</feature>
<feature type="compositionally biased region" description="Low complexity" evidence="22">
    <location>
        <begin position="334"/>
        <end position="346"/>
    </location>
</feature>
<feature type="compositionally biased region" description="Low complexity" evidence="22">
    <location>
        <begin position="1360"/>
        <end position="1379"/>
    </location>
</feature>
<feature type="region of interest" description="Disordered" evidence="22">
    <location>
        <begin position="903"/>
        <end position="1206"/>
    </location>
</feature>
<dbReference type="InterPro" id="IPR030627">
    <property type="entry name" value="Bsn_FYVE_dom"/>
</dbReference>
<evidence type="ECO:0000256" key="5">
    <source>
        <dbReference type="ARBA" id="ARBA00012917"/>
    </source>
</evidence>
<evidence type="ECO:0000256" key="22">
    <source>
        <dbReference type="SAM" id="MobiDB-lite"/>
    </source>
</evidence>
<feature type="compositionally biased region" description="Low complexity" evidence="22">
    <location>
        <begin position="3701"/>
        <end position="3717"/>
    </location>
</feature>
<dbReference type="SUPFAM" id="SSF50993">
    <property type="entry name" value="Peptidase/esterase 'gauge' domain"/>
    <property type="match status" value="1"/>
</dbReference>
<organism evidence="26 27">
    <name type="scientific">Sciurus carolinensis</name>
    <name type="common">Eastern gray squirrel</name>
    <dbReference type="NCBI Taxonomy" id="30640"/>
    <lineage>
        <taxon>Eukaryota</taxon>
        <taxon>Metazoa</taxon>
        <taxon>Chordata</taxon>
        <taxon>Craniata</taxon>
        <taxon>Vertebrata</taxon>
        <taxon>Euteleostomi</taxon>
        <taxon>Mammalia</taxon>
        <taxon>Eutheria</taxon>
        <taxon>Euarchontoglires</taxon>
        <taxon>Glires</taxon>
        <taxon>Rodentia</taxon>
        <taxon>Sciuromorpha</taxon>
        <taxon>Sciuridae</taxon>
        <taxon>Sciurinae</taxon>
        <taxon>Sciurini</taxon>
        <taxon>Sciurus</taxon>
    </lineage>
</organism>
<feature type="compositionally biased region" description="Low complexity" evidence="22">
    <location>
        <begin position="1085"/>
        <end position="1095"/>
    </location>
</feature>
<evidence type="ECO:0000259" key="24">
    <source>
        <dbReference type="Pfam" id="PF05715"/>
    </source>
</evidence>
<feature type="compositionally biased region" description="Basic and acidic residues" evidence="22">
    <location>
        <begin position="2594"/>
        <end position="2606"/>
    </location>
</feature>
<dbReference type="FunFam" id="3.30.40.10:FF:000326">
    <property type="entry name" value="Bassoon presynaptic cytomatrix protein"/>
    <property type="match status" value="1"/>
</dbReference>
<feature type="compositionally biased region" description="Basic and acidic residues" evidence="22">
    <location>
        <begin position="74"/>
        <end position="87"/>
    </location>
</feature>
<dbReference type="SUPFAM" id="SSF53474">
    <property type="entry name" value="alpha/beta-Hydrolases"/>
    <property type="match status" value="1"/>
</dbReference>
<feature type="region of interest" description="Disordered" evidence="22">
    <location>
        <begin position="2426"/>
        <end position="2446"/>
    </location>
</feature>
<feature type="region of interest" description="Disordered" evidence="22">
    <location>
        <begin position="2491"/>
        <end position="2615"/>
    </location>
</feature>
<evidence type="ECO:0000313" key="26">
    <source>
        <dbReference type="EMBL" id="MBZ3877335.1"/>
    </source>
</evidence>
<evidence type="ECO:0000256" key="3">
    <source>
        <dbReference type="ARBA" id="ARBA00010040"/>
    </source>
</evidence>
<dbReference type="GO" id="GO:0008270">
    <property type="term" value="F:zinc ion binding"/>
    <property type="evidence" value="ECO:0007669"/>
    <property type="project" value="UniProtKB-KW"/>
</dbReference>
<dbReference type="PROSITE" id="PS00708">
    <property type="entry name" value="PRO_ENDOPEP_SER"/>
    <property type="match status" value="1"/>
</dbReference>
<keyword evidence="14" id="KW-0007">Acetylation</keyword>
<feature type="region of interest" description="Disordered" evidence="22">
    <location>
        <begin position="3531"/>
        <end position="3855"/>
    </location>
</feature>
<dbReference type="GO" id="GO:0004252">
    <property type="term" value="F:serine-type endopeptidase activity"/>
    <property type="evidence" value="ECO:0007669"/>
    <property type="project" value="InterPro"/>
</dbReference>
<feature type="compositionally biased region" description="Acidic residues" evidence="22">
    <location>
        <begin position="1001"/>
        <end position="1014"/>
    </location>
</feature>
<dbReference type="SUPFAM" id="SSF57903">
    <property type="entry name" value="FYVE/PHD zinc finger"/>
    <property type="match status" value="2"/>
</dbReference>
<dbReference type="Pfam" id="PF00326">
    <property type="entry name" value="Peptidase_S9"/>
    <property type="match status" value="1"/>
</dbReference>
<feature type="compositionally biased region" description="Acidic residues" evidence="22">
    <location>
        <begin position="813"/>
        <end position="824"/>
    </location>
</feature>
<feature type="compositionally biased region" description="Low complexity" evidence="22">
    <location>
        <begin position="551"/>
        <end position="566"/>
    </location>
</feature>
<feature type="region of interest" description="Disordered" evidence="22">
    <location>
        <begin position="3132"/>
        <end position="3184"/>
    </location>
</feature>
<dbReference type="GO" id="GO:0098882">
    <property type="term" value="F:structural constituent of presynaptic active zone"/>
    <property type="evidence" value="ECO:0007669"/>
    <property type="project" value="TreeGrafter"/>
</dbReference>
<keyword evidence="7" id="KW-0963">Cytoplasm</keyword>
<feature type="compositionally biased region" description="Polar residues" evidence="22">
    <location>
        <begin position="56"/>
        <end position="71"/>
    </location>
</feature>
<accession>A0AA41SY00</accession>
<feature type="compositionally biased region" description="Basic and acidic residues" evidence="22">
    <location>
        <begin position="1015"/>
        <end position="1028"/>
    </location>
</feature>